<dbReference type="InterPro" id="IPR020843">
    <property type="entry name" value="ER"/>
</dbReference>
<dbReference type="GO" id="GO:0003723">
    <property type="term" value="F:RNA binding"/>
    <property type="evidence" value="ECO:0007669"/>
    <property type="project" value="InterPro"/>
</dbReference>
<dbReference type="InterPro" id="IPR013968">
    <property type="entry name" value="PKS_KR"/>
</dbReference>
<dbReference type="SUPFAM" id="SSF53901">
    <property type="entry name" value="Thiolase-like"/>
    <property type="match status" value="1"/>
</dbReference>
<sequence length="3457" mass="374740">AGTSGRGHRVLVPEPQVAMLFTGQSRLRPGLGRELYAANTAFRAALDRCATLCSDLNEGLLDILFGDTTSAETCRTSFTATFCIQYALVEAWRSWGVHPYAVLGHSLGEYAAAVAAGVLSLEDGIRVVMARGRLLDEMPRGPAESFHFADGRSVGSKVVSGRAGLVEDLCSLFPSRSRQLPSPLCAVQCSSADVIGALEMQEFLAGPIWRQAPTSVGEAHLSLPAGAVRSSPRTLQHRAQPSSWTSLCQATLSFAGVGAIQAIQRRRMWTTRRADKEESQDVTTDSLTLDTLSDDSVRQLLEACAAMDQPAALPFLDPPRYREFIVNVPGDAGFDPFCLAKDLATFKWMQEAELKHARVAMLATVLWPLSELWALKLPLPLSGAADAPMSLVLGTISLAVAIMELSKAPESPPGFYGFDPLNLKDRRRWTAEAELKNGRLAMLAAVAFGFIEVAAVGAELHWPGSFERATQQPLQELHCPSPQPDRCETESMLSALRSLKGTFFKPPDLQLQRVPWVRPCLHPLLGSAQMENGSEVFRSRIALWDDKAATAAPVIRLFRQHRVSGQAVLPAASHLLLLSSATLAAQYRGNVGAYAQEMFVELNDTVFESAFVLPASPESFAEVQILPTGAKLSSRSRDGHASHAQSRSTRVVGGPGARGSILQHSLVEWKSRCQSQHSALDAYRTLEKLGLEYGPSFRAISSWSTSGDGLRVLGRLSLNLETWDRSLELHPGILDGAIQLLLLASSSDSQQCFLPFSIDSCVIATTWPSSDVWVTVLVRTISAEAVSGDVEISTDDGVLIARLCRLTCRARRQPEPPESKQQQPPQLEHMYRVAFMEMESPSPDLPKKENAETANAIVWCSGQRQDQLLAALSWKEDMCQFARDSTRALSLLGSGKFGYIAFLAEDGQLEALYSALQVLQIASKSNTSVVLAAQAAQPPELDQNSFDPTHAGLWGLARSARLEMPEQSVICLDLPADGADITLMPVSSWREQELCLREKTAYAARLGKSSFFPRWPLQLSLPSRGTFASLVPVPQHSKSGFRVAAVGLNFRDVLNVLDLYPGDPGDPGLDCSGIAFDDGPDALALPGTRLFGISFGCLRTFATVKEPRLLVERPVSWSHVEAAALPTVFTTVDLALRDLQAGQRVLIHAGAGGVGLTAVQYALRLGALVYATAGKEDKRSLLRRMGVTCVASSRDGSKFEEELARALAKENSATIDVVLNSLSHDNFIGRSLAFVGAGGTFIEIGKRGIWTKDEMEKARPDVEYRTLAMDTVCEEDPAKFQELMKRLSARMMDGSWDPIPSRVFDGLESCSEALQTLRKADHIGKIVVKVPSNLQVREGATYLITGGTGALGLALSRALLEEGVDDLVLLSRSGTARSMPVWLARSAVRVSFWACDLSAADAHQILLQKDGWSTLAGVFHLSGLIQDGLLARLDRQDLEATFGPKVRGLHLLQKVLMETNRWQHLDFVLAFSSTAAILGSAGQANYAAANACLDAMMHKWRLAGQRTLSLQWGAWLNLGMAQPHSLRHLCQKGIPLDVGLSAMASAMAFLSVESAVSFANMDWETFLRPVQAREYFTFVDSRRDVGSIDDVAQEDANQKMRGIPPPYQNTLDWVLAVLAGLIGEIGPEDPLTAAGLDSLSAVEFRRKLSTDSGIPLPQTLAFDYPTAQQVSAFLECQGSSPQTGPVDFQKKVSFCAVQGNSCRFPGVDVSTASAAEASQAWQIFSKEVDAVTEVPLRRFDINECFDANMSGAEFVTYARHASMLEGTDLFDHRLFGISSNEASAIDPQQRNTLEVSYAACHDAGRLRKSLAKAAIGVFVGQCANDWAKTSRERKAGTFMGPGTHASIAANRLSFCLGLEGVSVAVDTACSSTLVALDLAILRLRAGLEAVICSGSQLNLIVEPFVAFSNGRLLSASGRCRTFDISADGFARGEGFGSLFIEEREEDLHGQGRGGHGTLLGSMANQDGRSSSLTAPNGPAQQRVINAALGLSGLQAAEVSAVECHGTGTALGDPIEVGGLRGTLGDGRLNTLFLMAGKTNVGHLEGAAGALGLQKCLAIVAQLEVPPNLHLSSLNPHVELQDFNAKPSTALEKLSGMVSANAGLSSFGFGGTNAHALLQSSRPHVREPPETLPALSFRRIPFPWATPVPRLLSLKRREGSTVIFEVQVDAELVGLCSHVVYGQTCISSALLIAFAMDACRHHAKQAVQLKNVQMVAPLFLPCEYDCQTWLRLALVEQQFQVLSKPRLSSDAWMVHCSGRYATQASPLQLAASLGGTLSILGSAAARQRQPAARGSETFEALCRNAEPVADAALEELKAKMAEGIPSPLGTSMELLSDVHVKKGELCARLRLPLDFANFAVHPALLQAIHCAVLGLGFFEEMSESISQDLASVVSCSVSNVDIPQGTEHFVLHVRRRGSMISSRSLPAAATVALDGGPTLLDMQDIHFRPLSQKQVVAAASMRQTRLDMPSTFEMNWVSGSSQGRTLADEGGIWLMLSPADPQLARGLQEACQSLEAQSIWLIARLGHRLDELVRSVKAAFAFGAECRVRVLLLTAESYRVLDLQSEDFEFAASELDWVRQIQAATGPEVSSLPDAVHSLTSKRGSCPVVLLDENAKEDWSWAAPLANPIVCLGVHEDFDQEMMAIRVAAPTHAAQLGPVALHSSACLHILSSVRLGAAGAPLSPVRPTVVQKDSAPRAVSARSFRRALPRRQSVRFFLRLDDSPISETTRAQVHQAIVGACLVSKSVYDDRDTRLCLVWPSKSGLRCVMVDRSLMDLAKGRLVPAEGPVIAALKLKVETDEKSVHECLHDLQAETRRLSLGQPAAVRVSVGEPNSWPKWQIQASWPSDPMIMMFLRWQGDLPIPETASIHVPAGTPAKAIITLQHWHNLGVLPATLTPRPRMEGEKGDTEVLKIIEGCEELRPEHGIDVCLDTTIPFRGRVAGRVRMGHVLFADCGVKVMCKEQRLGASFHVVVGELHVGDTLHCRGYPGYEYKGDPAIFATEILAIEPACTEGLKPSDSVLFRDESILVVEKPAGKLAWEDNRHRHERGTALRVEAEHLLCAPEAEVSGPAVYTMTRQESPSHCLLEYFILVAGRPAGVSSCRAALRPARGKPKQDAETQLDTLWEGEDCSLLRASVRGPEAKSQVCRHLHLLGFPVWGDRRFGNQRANLRSRAVFGLARPWCHLGRLELFGSWGGLRLEHAPPPDLLRVLRAVGGDWQFSSTVQRLPPVMVLSHLENGLGVAYYVATRSTAEKAGKTRGRRHPFAAGIECSSELPREDLSRFAKIFVVASGDGSSRAVEVLQAAVEALKAISQMVQDAQSPQIWFVMAGTQASQAEDLAKRGVPFHAGLWGLARCARRERVMVGCIDVDSTCPRAIFSRLRAARSQQEDDDDCGPEMEMLVRKLTLDAEEESDSDEQDLERYVVDAVALVLSQQLGWRHRPQEAVDDGCPVGTGYP</sequence>
<dbReference type="Pfam" id="PF14765">
    <property type="entry name" value="PS-DH"/>
    <property type="match status" value="1"/>
</dbReference>
<dbReference type="InterPro" id="IPR013149">
    <property type="entry name" value="ADH-like_C"/>
</dbReference>
<dbReference type="Pfam" id="PF00698">
    <property type="entry name" value="Acyl_transf_1"/>
    <property type="match status" value="1"/>
</dbReference>
<feature type="region of interest" description="C-terminal hotdog fold" evidence="10">
    <location>
        <begin position="2302"/>
        <end position="2455"/>
    </location>
</feature>
<dbReference type="InterPro" id="IPR020807">
    <property type="entry name" value="PKS_DH"/>
</dbReference>
<feature type="compositionally biased region" description="Polar residues" evidence="11">
    <location>
        <begin position="1962"/>
        <end position="1976"/>
    </location>
</feature>
<dbReference type="GO" id="GO:0004315">
    <property type="term" value="F:3-oxoacyl-[acyl-carrier-protein] synthase activity"/>
    <property type="evidence" value="ECO:0007669"/>
    <property type="project" value="InterPro"/>
</dbReference>
<dbReference type="PANTHER" id="PTHR43775:SF37">
    <property type="entry name" value="SI:DKEY-61P9.11"/>
    <property type="match status" value="1"/>
</dbReference>
<dbReference type="SMART" id="SM00829">
    <property type="entry name" value="PKS_ER"/>
    <property type="match status" value="1"/>
</dbReference>
<dbReference type="PROSITE" id="PS52004">
    <property type="entry name" value="KS3_2"/>
    <property type="match status" value="1"/>
</dbReference>
<dbReference type="InterPro" id="IPR020841">
    <property type="entry name" value="PKS_Beta-ketoAc_synthase_dom"/>
</dbReference>
<feature type="active site" description="Proton donor; for dehydratase activity" evidence="10">
    <location>
        <position position="735"/>
    </location>
</feature>
<evidence type="ECO:0000313" key="15">
    <source>
        <dbReference type="EMBL" id="CAE7353042.1"/>
    </source>
</evidence>
<organism evidence="15 16">
    <name type="scientific">Symbiodinium necroappetens</name>
    <dbReference type="NCBI Taxonomy" id="1628268"/>
    <lineage>
        <taxon>Eukaryota</taxon>
        <taxon>Sar</taxon>
        <taxon>Alveolata</taxon>
        <taxon>Dinophyceae</taxon>
        <taxon>Suessiales</taxon>
        <taxon>Symbiodiniaceae</taxon>
        <taxon>Symbiodinium</taxon>
    </lineage>
</organism>
<name>A0A812Q028_9DINO</name>
<dbReference type="CDD" id="cd00833">
    <property type="entry name" value="PKS"/>
    <property type="match status" value="1"/>
</dbReference>
<dbReference type="InterPro" id="IPR014030">
    <property type="entry name" value="Ketoacyl_synth_N"/>
</dbReference>
<dbReference type="Pfam" id="PF00550">
    <property type="entry name" value="PP-binding"/>
    <property type="match status" value="1"/>
</dbReference>
<dbReference type="GO" id="GO:0004312">
    <property type="term" value="F:fatty acid synthase activity"/>
    <property type="evidence" value="ECO:0007669"/>
    <property type="project" value="TreeGrafter"/>
</dbReference>
<dbReference type="InterPro" id="IPR049900">
    <property type="entry name" value="PKS_mFAS_DH"/>
</dbReference>
<dbReference type="Pfam" id="PF02801">
    <property type="entry name" value="Ketoacyl-synt_C"/>
    <property type="match status" value="1"/>
</dbReference>
<dbReference type="SMART" id="SM00823">
    <property type="entry name" value="PKS_PP"/>
    <property type="match status" value="1"/>
</dbReference>
<feature type="region of interest" description="C-terminal hotdog fold" evidence="10">
    <location>
        <begin position="674"/>
        <end position="817"/>
    </location>
</feature>
<dbReference type="Proteomes" id="UP000601435">
    <property type="component" value="Unassembled WGS sequence"/>
</dbReference>
<feature type="region of interest" description="Disordered" evidence="11">
    <location>
        <begin position="631"/>
        <end position="657"/>
    </location>
</feature>
<feature type="domain" description="Carrier" evidence="12">
    <location>
        <begin position="1601"/>
        <end position="1678"/>
    </location>
</feature>
<dbReference type="SUPFAM" id="SSF103511">
    <property type="entry name" value="Chlorophyll a-b binding protein"/>
    <property type="match status" value="1"/>
</dbReference>
<comment type="caution">
    <text evidence="15">The sequence shown here is derived from an EMBL/GenBank/DDBJ whole genome shotgun (WGS) entry which is preliminary data.</text>
</comment>
<protein>
    <submittedName>
        <fullName evidence="15">PikAI protein</fullName>
    </submittedName>
</protein>
<dbReference type="PROSITE" id="PS52019">
    <property type="entry name" value="PKS_MFAS_DH"/>
    <property type="match status" value="2"/>
</dbReference>
<dbReference type="Gene3D" id="1.10.1200.10">
    <property type="entry name" value="ACP-like"/>
    <property type="match status" value="1"/>
</dbReference>
<dbReference type="InterPro" id="IPR036291">
    <property type="entry name" value="NAD(P)-bd_dom_sf"/>
</dbReference>
<keyword evidence="9" id="KW-0012">Acyltransferase</keyword>
<evidence type="ECO:0000313" key="16">
    <source>
        <dbReference type="Proteomes" id="UP000601435"/>
    </source>
</evidence>
<evidence type="ECO:0000256" key="6">
    <source>
        <dbReference type="ARBA" id="ARBA00022679"/>
    </source>
</evidence>
<evidence type="ECO:0000256" key="1">
    <source>
        <dbReference type="ARBA" id="ARBA00004229"/>
    </source>
</evidence>
<dbReference type="Gene3D" id="3.10.129.110">
    <property type="entry name" value="Polyketide synthase dehydratase"/>
    <property type="match status" value="2"/>
</dbReference>
<dbReference type="GO" id="GO:0009507">
    <property type="term" value="C:chloroplast"/>
    <property type="evidence" value="ECO:0007669"/>
    <property type="project" value="UniProtKB-SubCell"/>
</dbReference>
<dbReference type="InterPro" id="IPR020806">
    <property type="entry name" value="PKS_PP-bd"/>
</dbReference>
<dbReference type="Gene3D" id="1.10.3460.10">
    <property type="entry name" value="Chlorophyll a/b binding protein domain"/>
    <property type="match status" value="2"/>
</dbReference>
<evidence type="ECO:0000256" key="8">
    <source>
        <dbReference type="ARBA" id="ARBA00023268"/>
    </source>
</evidence>
<evidence type="ECO:0000256" key="7">
    <source>
        <dbReference type="ARBA" id="ARBA00022857"/>
    </source>
</evidence>
<feature type="domain" description="Ketosynthase family 3 (KS3)" evidence="13">
    <location>
        <begin position="1692"/>
        <end position="2119"/>
    </location>
</feature>
<evidence type="ECO:0000256" key="9">
    <source>
        <dbReference type="ARBA" id="ARBA00023315"/>
    </source>
</evidence>
<feature type="active site" description="Proton acceptor; for dehydratase activity" evidence="10">
    <location>
        <position position="561"/>
    </location>
</feature>
<comment type="caution">
    <text evidence="10">Lacks conserved residue(s) required for the propagation of feature annotation.</text>
</comment>
<feature type="non-terminal residue" evidence="15">
    <location>
        <position position="1"/>
    </location>
</feature>
<dbReference type="InterPro" id="IPR057326">
    <property type="entry name" value="KR_dom"/>
</dbReference>
<keyword evidence="8" id="KW-0511">Multifunctional enzyme</keyword>
<dbReference type="InterPro" id="IPR016035">
    <property type="entry name" value="Acyl_Trfase/lysoPLipase"/>
</dbReference>
<keyword evidence="4" id="KW-0597">Phosphoprotein</keyword>
<dbReference type="SUPFAM" id="SSF55120">
    <property type="entry name" value="Pseudouridine synthase"/>
    <property type="match status" value="1"/>
</dbReference>
<dbReference type="OrthoDB" id="329835at2759"/>
<reference evidence="15" key="1">
    <citation type="submission" date="2021-02" db="EMBL/GenBank/DDBJ databases">
        <authorList>
            <person name="Dougan E. K."/>
            <person name="Rhodes N."/>
            <person name="Thang M."/>
            <person name="Chan C."/>
        </authorList>
    </citation>
    <scope>NUCLEOTIDE SEQUENCE</scope>
</reference>
<keyword evidence="3" id="KW-0150">Chloroplast</keyword>
<dbReference type="EMBL" id="CAJNJA010014919">
    <property type="protein sequence ID" value="CAE7353042.1"/>
    <property type="molecule type" value="Genomic_DNA"/>
</dbReference>
<feature type="domain" description="PKS/mFAS DH" evidence="14">
    <location>
        <begin position="522"/>
        <end position="817"/>
    </location>
</feature>
<feature type="region of interest" description="N-terminal hotdog fold" evidence="10">
    <location>
        <begin position="2148"/>
        <end position="2266"/>
    </location>
</feature>
<keyword evidence="6" id="KW-0808">Transferase</keyword>
<evidence type="ECO:0000256" key="3">
    <source>
        <dbReference type="ARBA" id="ARBA00022528"/>
    </source>
</evidence>
<dbReference type="Pfam" id="PF08659">
    <property type="entry name" value="KR"/>
    <property type="match status" value="1"/>
</dbReference>
<dbReference type="PROSITE" id="PS00606">
    <property type="entry name" value="KS3_1"/>
    <property type="match status" value="1"/>
</dbReference>
<dbReference type="Pfam" id="PF00109">
    <property type="entry name" value="ketoacyl-synt"/>
    <property type="match status" value="1"/>
</dbReference>
<dbReference type="Gene3D" id="3.40.50.720">
    <property type="entry name" value="NAD(P)-binding Rossmann-like Domain"/>
    <property type="match status" value="4"/>
</dbReference>
<dbReference type="InterPro" id="IPR036736">
    <property type="entry name" value="ACP-like_sf"/>
</dbReference>
<dbReference type="GO" id="GO:0009982">
    <property type="term" value="F:pseudouridine synthase activity"/>
    <property type="evidence" value="ECO:0007669"/>
    <property type="project" value="InterPro"/>
</dbReference>
<keyword evidence="5" id="KW-0934">Plastid</keyword>
<evidence type="ECO:0000259" key="14">
    <source>
        <dbReference type="PROSITE" id="PS52019"/>
    </source>
</evidence>
<dbReference type="InterPro" id="IPR001227">
    <property type="entry name" value="Ac_transferase_dom_sf"/>
</dbReference>
<dbReference type="GO" id="GO:0044550">
    <property type="term" value="P:secondary metabolite biosynthetic process"/>
    <property type="evidence" value="ECO:0007669"/>
    <property type="project" value="UniProtKB-ARBA"/>
</dbReference>
<dbReference type="GO" id="GO:0016491">
    <property type="term" value="F:oxidoreductase activity"/>
    <property type="evidence" value="ECO:0007669"/>
    <property type="project" value="InterPro"/>
</dbReference>
<evidence type="ECO:0000256" key="2">
    <source>
        <dbReference type="ARBA" id="ARBA00022450"/>
    </source>
</evidence>
<keyword evidence="7" id="KW-0521">NADP</keyword>
<dbReference type="Pfam" id="PF00107">
    <property type="entry name" value="ADH_zinc_N"/>
    <property type="match status" value="1"/>
</dbReference>
<dbReference type="PROSITE" id="PS50075">
    <property type="entry name" value="CARRIER"/>
    <property type="match status" value="1"/>
</dbReference>
<dbReference type="InterPro" id="IPR018201">
    <property type="entry name" value="Ketoacyl_synth_AS"/>
</dbReference>
<dbReference type="SMART" id="SM00822">
    <property type="entry name" value="PKS_KR"/>
    <property type="match status" value="1"/>
</dbReference>
<dbReference type="InterPro" id="IPR011032">
    <property type="entry name" value="GroES-like_sf"/>
</dbReference>
<keyword evidence="16" id="KW-1185">Reference proteome</keyword>
<evidence type="ECO:0000256" key="5">
    <source>
        <dbReference type="ARBA" id="ARBA00022640"/>
    </source>
</evidence>
<dbReference type="GO" id="GO:0006633">
    <property type="term" value="P:fatty acid biosynthetic process"/>
    <property type="evidence" value="ECO:0007669"/>
    <property type="project" value="InterPro"/>
</dbReference>
<dbReference type="Pfam" id="PF00504">
    <property type="entry name" value="Chloroa_b-bind"/>
    <property type="match status" value="1"/>
</dbReference>
<dbReference type="Gene3D" id="3.90.180.10">
    <property type="entry name" value="Medium-chain alcohol dehydrogenases, catalytic domain"/>
    <property type="match status" value="1"/>
</dbReference>
<dbReference type="SMART" id="SM00825">
    <property type="entry name" value="PKS_KS"/>
    <property type="match status" value="1"/>
</dbReference>
<feature type="domain" description="PKS/mFAS DH" evidence="14">
    <location>
        <begin position="2148"/>
        <end position="2455"/>
    </location>
</feature>
<gene>
    <name evidence="15" type="primary">pikAI</name>
    <name evidence="15" type="ORF">SNEC2469_LOCUS9182</name>
</gene>
<dbReference type="SUPFAM" id="SSF50129">
    <property type="entry name" value="GroES-like"/>
    <property type="match status" value="1"/>
</dbReference>
<feature type="region of interest" description="N-terminal hotdog fold" evidence="10">
    <location>
        <begin position="522"/>
        <end position="655"/>
    </location>
</feature>
<keyword evidence="2" id="KW-0596">Phosphopantetheine</keyword>
<dbReference type="Gene3D" id="3.40.47.10">
    <property type="match status" value="1"/>
</dbReference>
<dbReference type="InterPro" id="IPR014031">
    <property type="entry name" value="Ketoacyl_synth_C"/>
</dbReference>
<dbReference type="InterPro" id="IPR049551">
    <property type="entry name" value="PKS_DH_C"/>
</dbReference>
<dbReference type="SUPFAM" id="SSF51735">
    <property type="entry name" value="NAD(P)-binding Rossmann-fold domains"/>
    <property type="match status" value="4"/>
</dbReference>
<feature type="region of interest" description="Disordered" evidence="11">
    <location>
        <begin position="1948"/>
        <end position="1976"/>
    </location>
</feature>
<dbReference type="SMART" id="SM00827">
    <property type="entry name" value="PKS_AT"/>
    <property type="match status" value="1"/>
</dbReference>
<dbReference type="InterPro" id="IPR050091">
    <property type="entry name" value="PKS_NRPS_Biosynth_Enz"/>
</dbReference>
<accession>A0A812Q028</accession>
<dbReference type="CDD" id="cd05195">
    <property type="entry name" value="enoyl_red"/>
    <property type="match status" value="1"/>
</dbReference>
<dbReference type="GO" id="GO:0001522">
    <property type="term" value="P:pseudouridine synthesis"/>
    <property type="evidence" value="ECO:0007669"/>
    <property type="project" value="InterPro"/>
</dbReference>
<dbReference type="InterPro" id="IPR042104">
    <property type="entry name" value="PKS_dehydratase_sf"/>
</dbReference>
<dbReference type="GO" id="GO:0031177">
    <property type="term" value="F:phosphopantetheine binding"/>
    <property type="evidence" value="ECO:0007669"/>
    <property type="project" value="InterPro"/>
</dbReference>
<dbReference type="SUPFAM" id="SSF47336">
    <property type="entry name" value="ACP-like"/>
    <property type="match status" value="1"/>
</dbReference>
<dbReference type="Gene3D" id="3.40.366.10">
    <property type="entry name" value="Malonyl-Coenzyme A Acyl Carrier Protein, domain 2"/>
    <property type="match status" value="1"/>
</dbReference>
<dbReference type="InterPro" id="IPR020103">
    <property type="entry name" value="PsdUridine_synth_cat_dom_sf"/>
</dbReference>
<evidence type="ECO:0000259" key="13">
    <source>
        <dbReference type="PROSITE" id="PS52004"/>
    </source>
</evidence>
<dbReference type="InterPro" id="IPR009081">
    <property type="entry name" value="PP-bd_ACP"/>
</dbReference>
<dbReference type="SUPFAM" id="SSF52151">
    <property type="entry name" value="FabD/lysophospholipase-like"/>
    <property type="match status" value="1"/>
</dbReference>
<evidence type="ECO:0000256" key="4">
    <source>
        <dbReference type="ARBA" id="ARBA00022553"/>
    </source>
</evidence>
<evidence type="ECO:0000259" key="12">
    <source>
        <dbReference type="PROSITE" id="PS50075"/>
    </source>
</evidence>
<evidence type="ECO:0000256" key="11">
    <source>
        <dbReference type="SAM" id="MobiDB-lite"/>
    </source>
</evidence>
<dbReference type="SMART" id="SM00826">
    <property type="entry name" value="PKS_DH"/>
    <property type="match status" value="1"/>
</dbReference>
<dbReference type="InterPro" id="IPR014043">
    <property type="entry name" value="Acyl_transferase_dom"/>
</dbReference>
<proteinExistence type="predicted"/>
<evidence type="ECO:0000256" key="10">
    <source>
        <dbReference type="PROSITE-ProRule" id="PRU01363"/>
    </source>
</evidence>
<dbReference type="InterPro" id="IPR022796">
    <property type="entry name" value="Chloroa_b-bind"/>
</dbReference>
<comment type="subcellular location">
    <subcellularLocation>
        <location evidence="1">Plastid</location>
        <location evidence="1">Chloroplast</location>
    </subcellularLocation>
</comment>
<dbReference type="PANTHER" id="PTHR43775">
    <property type="entry name" value="FATTY ACID SYNTHASE"/>
    <property type="match status" value="1"/>
</dbReference>
<dbReference type="InterPro" id="IPR016039">
    <property type="entry name" value="Thiolase-like"/>
</dbReference>